<reference evidence="2 3" key="1">
    <citation type="submission" date="2018-07" db="EMBL/GenBank/DDBJ databases">
        <title>Genomic Encyclopedia of Type Strains, Phase IV (KMG-IV): sequencing the most valuable type-strain genomes for metagenomic binning, comparative biology and taxonomic classification.</title>
        <authorList>
            <person name="Goeker M."/>
        </authorList>
    </citation>
    <scope>NUCLEOTIDE SEQUENCE [LARGE SCALE GENOMIC DNA]</scope>
    <source>
        <strain evidence="2 3">DSM 44952</strain>
    </source>
</reference>
<dbReference type="InterPro" id="IPR009339">
    <property type="entry name" value="DUF998"/>
</dbReference>
<dbReference type="RefSeq" id="WP_068021406.1">
    <property type="nucleotide sequence ID" value="NZ_QQAZ01000002.1"/>
</dbReference>
<dbReference type="Pfam" id="PF06197">
    <property type="entry name" value="DUF998"/>
    <property type="match status" value="1"/>
</dbReference>
<gene>
    <name evidence="2" type="ORF">DFR68_102720</name>
</gene>
<name>A0A370HCC8_9NOCA</name>
<feature type="transmembrane region" description="Helical" evidence="1">
    <location>
        <begin position="94"/>
        <end position="114"/>
    </location>
</feature>
<protein>
    <submittedName>
        <fullName evidence="2">Uncharacterized protein DUF998</fullName>
    </submittedName>
</protein>
<proteinExistence type="predicted"/>
<evidence type="ECO:0000256" key="1">
    <source>
        <dbReference type="SAM" id="Phobius"/>
    </source>
</evidence>
<dbReference type="OrthoDB" id="8159487at2"/>
<keyword evidence="1" id="KW-0472">Membrane</keyword>
<evidence type="ECO:0000313" key="3">
    <source>
        <dbReference type="Proteomes" id="UP000255355"/>
    </source>
</evidence>
<evidence type="ECO:0000313" key="2">
    <source>
        <dbReference type="EMBL" id="RDI54592.1"/>
    </source>
</evidence>
<organism evidence="2 3">
    <name type="scientific">Nocardia mexicana</name>
    <dbReference type="NCBI Taxonomy" id="279262"/>
    <lineage>
        <taxon>Bacteria</taxon>
        <taxon>Bacillati</taxon>
        <taxon>Actinomycetota</taxon>
        <taxon>Actinomycetes</taxon>
        <taxon>Mycobacteriales</taxon>
        <taxon>Nocardiaceae</taxon>
        <taxon>Nocardia</taxon>
    </lineage>
</organism>
<keyword evidence="1" id="KW-0812">Transmembrane</keyword>
<comment type="caution">
    <text evidence="2">The sequence shown here is derived from an EMBL/GenBank/DDBJ whole genome shotgun (WGS) entry which is preliminary data.</text>
</comment>
<dbReference type="AlphaFoldDB" id="A0A370HCC8"/>
<feature type="transmembrane region" description="Helical" evidence="1">
    <location>
        <begin position="143"/>
        <end position="164"/>
    </location>
</feature>
<dbReference type="Proteomes" id="UP000255355">
    <property type="component" value="Unassembled WGS sequence"/>
</dbReference>
<feature type="transmembrane region" description="Helical" evidence="1">
    <location>
        <begin position="171"/>
        <end position="192"/>
    </location>
</feature>
<dbReference type="EMBL" id="QQAZ01000002">
    <property type="protein sequence ID" value="RDI54592.1"/>
    <property type="molecule type" value="Genomic_DNA"/>
</dbReference>
<dbReference type="STRING" id="1210089.GCA_001613165_03890"/>
<feature type="transmembrane region" description="Helical" evidence="1">
    <location>
        <begin position="21"/>
        <end position="43"/>
    </location>
</feature>
<feature type="transmembrane region" description="Helical" evidence="1">
    <location>
        <begin position="63"/>
        <end position="82"/>
    </location>
</feature>
<sequence length="221" mass="23152">MSTVTSTNPLSTPAESRTTRGLLACGIAAGPLFVLLIVAQALTRNGFDATRHPLSMLSLGAHGWIQIGNFVVCGALALASAVGLRRALDRTRTAAWASALVGVYGASLIWAGIFPTDPADGFPLGTPDGAPAEVSWHGMLHNLAPVGSGLAVSAACAVFAYRYARARHRGWAYYCALAPILYFALGFTAFPLHDYRLMLAGGALVWTCASACTLKTLTEMP</sequence>
<keyword evidence="3" id="KW-1185">Reference proteome</keyword>
<accession>A0A370HCC8</accession>
<keyword evidence="1" id="KW-1133">Transmembrane helix</keyword>